<reference evidence="2 3" key="2">
    <citation type="journal article" date="2012" name="Eukaryot. Cell">
        <title>Genome update of Botrytis cinerea strains B05.10 and T4.</title>
        <authorList>
            <person name="Staats M."/>
            <person name="van Kan J.A."/>
        </authorList>
    </citation>
    <scope>NUCLEOTIDE SEQUENCE [LARGE SCALE GENOMIC DNA]</scope>
    <source>
        <strain evidence="2 3">B05.10</strain>
    </source>
</reference>
<dbReference type="RefSeq" id="XP_024548567.1">
    <property type="nucleotide sequence ID" value="XM_024692786.1"/>
</dbReference>
<dbReference type="EMBL" id="CP009809">
    <property type="protein sequence ID" value="ATZ49619.1"/>
    <property type="molecule type" value="Genomic_DNA"/>
</dbReference>
<keyword evidence="1" id="KW-1133">Transmembrane helix</keyword>
<proteinExistence type="predicted"/>
<keyword evidence="3" id="KW-1185">Reference proteome</keyword>
<sequence length="181" mass="21244">MYVRMRIVRRCKCNCDRNCNCMLNRIQIRTQIPIPLAYTIGKKRYKPKRSRESYVCAKKSSEKFLRLMYVPMYIPLISKSQIANCRWNSDGMERNLFLGVVTYVCNLVRQSEEWKVVLPPTPMSPPLASPSSPKEIVVVVVFIPTRLAPQPGWIIYFMLTYLILLRRFIYSSKGKERVHSM</sequence>
<evidence type="ECO:0000256" key="1">
    <source>
        <dbReference type="SAM" id="Phobius"/>
    </source>
</evidence>
<accession>A0A384JG80</accession>
<dbReference type="VEuPathDB" id="FungiDB:Bcin05g00470"/>
<evidence type="ECO:0000313" key="3">
    <source>
        <dbReference type="Proteomes" id="UP000001798"/>
    </source>
</evidence>
<dbReference type="GeneID" id="36394148"/>
<name>A0A384JG80_BOTFB</name>
<reference evidence="2 3" key="1">
    <citation type="journal article" date="2011" name="PLoS Genet.">
        <title>Genomic analysis of the necrotrophic fungal pathogens Sclerotinia sclerotiorum and Botrytis cinerea.</title>
        <authorList>
            <person name="Amselem J."/>
            <person name="Cuomo C.A."/>
            <person name="van Kan J.A."/>
            <person name="Viaud M."/>
            <person name="Benito E.P."/>
            <person name="Couloux A."/>
            <person name="Coutinho P.M."/>
            <person name="de Vries R.P."/>
            <person name="Dyer P.S."/>
            <person name="Fillinger S."/>
            <person name="Fournier E."/>
            <person name="Gout L."/>
            <person name="Hahn M."/>
            <person name="Kohn L."/>
            <person name="Lapalu N."/>
            <person name="Plummer K.M."/>
            <person name="Pradier J.M."/>
            <person name="Quevillon E."/>
            <person name="Sharon A."/>
            <person name="Simon A."/>
            <person name="ten Have A."/>
            <person name="Tudzynski B."/>
            <person name="Tudzynski P."/>
            <person name="Wincker P."/>
            <person name="Andrew M."/>
            <person name="Anthouard V."/>
            <person name="Beever R.E."/>
            <person name="Beffa R."/>
            <person name="Benoit I."/>
            <person name="Bouzid O."/>
            <person name="Brault B."/>
            <person name="Chen Z."/>
            <person name="Choquer M."/>
            <person name="Collemare J."/>
            <person name="Cotton P."/>
            <person name="Danchin E.G."/>
            <person name="Da Silva C."/>
            <person name="Gautier A."/>
            <person name="Giraud C."/>
            <person name="Giraud T."/>
            <person name="Gonzalez C."/>
            <person name="Grossetete S."/>
            <person name="Guldener U."/>
            <person name="Henrissat B."/>
            <person name="Howlett B.J."/>
            <person name="Kodira C."/>
            <person name="Kretschmer M."/>
            <person name="Lappartient A."/>
            <person name="Leroch M."/>
            <person name="Levis C."/>
            <person name="Mauceli E."/>
            <person name="Neuveglise C."/>
            <person name="Oeser B."/>
            <person name="Pearson M."/>
            <person name="Poulain J."/>
            <person name="Poussereau N."/>
            <person name="Quesneville H."/>
            <person name="Rascle C."/>
            <person name="Schumacher J."/>
            <person name="Segurens B."/>
            <person name="Sexton A."/>
            <person name="Silva E."/>
            <person name="Sirven C."/>
            <person name="Soanes D.M."/>
            <person name="Talbot N.J."/>
            <person name="Templeton M."/>
            <person name="Yandava C."/>
            <person name="Yarden O."/>
            <person name="Zeng Q."/>
            <person name="Rollins J.A."/>
            <person name="Lebrun M.H."/>
            <person name="Dickman M."/>
        </authorList>
    </citation>
    <scope>NUCLEOTIDE SEQUENCE [LARGE SCALE GENOMIC DNA]</scope>
    <source>
        <strain evidence="2 3">B05.10</strain>
    </source>
</reference>
<dbReference type="AlphaFoldDB" id="A0A384JG80"/>
<keyword evidence="1" id="KW-0812">Transmembrane</keyword>
<dbReference type="Proteomes" id="UP000001798">
    <property type="component" value="Chromosome 5"/>
</dbReference>
<organism evidence="2 3">
    <name type="scientific">Botryotinia fuckeliana (strain B05.10)</name>
    <name type="common">Noble rot fungus</name>
    <name type="synonym">Botrytis cinerea</name>
    <dbReference type="NCBI Taxonomy" id="332648"/>
    <lineage>
        <taxon>Eukaryota</taxon>
        <taxon>Fungi</taxon>
        <taxon>Dikarya</taxon>
        <taxon>Ascomycota</taxon>
        <taxon>Pezizomycotina</taxon>
        <taxon>Leotiomycetes</taxon>
        <taxon>Helotiales</taxon>
        <taxon>Sclerotiniaceae</taxon>
        <taxon>Botrytis</taxon>
    </lineage>
</organism>
<keyword evidence="1" id="KW-0472">Membrane</keyword>
<reference evidence="2 3" key="3">
    <citation type="journal article" date="2017" name="Mol. Plant Pathol.">
        <title>A gapless genome sequence of the fungus Botrytis cinerea.</title>
        <authorList>
            <person name="Van Kan J.A."/>
            <person name="Stassen J.H."/>
            <person name="Mosbach A."/>
            <person name="Van Der Lee T.A."/>
            <person name="Faino L."/>
            <person name="Farmer A.D."/>
            <person name="Papasotiriou D.G."/>
            <person name="Zhou S."/>
            <person name="Seidl M.F."/>
            <person name="Cottam E."/>
            <person name="Edel D."/>
            <person name="Hahn M."/>
            <person name="Schwartz D.C."/>
            <person name="Dietrich R.A."/>
            <person name="Widdison S."/>
            <person name="Scalliet G."/>
        </authorList>
    </citation>
    <scope>NUCLEOTIDE SEQUENCE [LARGE SCALE GENOMIC DNA]</scope>
    <source>
        <strain evidence="2 3">B05.10</strain>
    </source>
</reference>
<protein>
    <submittedName>
        <fullName evidence="2">Uncharacterized protein</fullName>
    </submittedName>
</protein>
<gene>
    <name evidence="2" type="ORF">BCIN_05g00470</name>
</gene>
<evidence type="ECO:0000313" key="2">
    <source>
        <dbReference type="EMBL" id="ATZ49619.1"/>
    </source>
</evidence>
<feature type="transmembrane region" description="Helical" evidence="1">
    <location>
        <begin position="153"/>
        <end position="170"/>
    </location>
</feature>